<evidence type="ECO:0000259" key="7">
    <source>
        <dbReference type="PROSITE" id="PS50850"/>
    </source>
</evidence>
<evidence type="ECO:0000256" key="6">
    <source>
        <dbReference type="SAM" id="Phobius"/>
    </source>
</evidence>
<dbReference type="PROSITE" id="PS50850">
    <property type="entry name" value="MFS"/>
    <property type="match status" value="1"/>
</dbReference>
<dbReference type="FunFam" id="1.20.1250.20:FF:000354">
    <property type="entry name" value="MFS general substrate transporter"/>
    <property type="match status" value="1"/>
</dbReference>
<reference evidence="8" key="1">
    <citation type="submission" date="2023-02" db="EMBL/GenBank/DDBJ databases">
        <authorList>
            <person name="Palmer J.M."/>
        </authorList>
    </citation>
    <scope>NUCLEOTIDE SEQUENCE</scope>
    <source>
        <strain evidence="8">FW57</strain>
    </source>
</reference>
<proteinExistence type="predicted"/>
<keyword evidence="2 6" id="KW-0812">Transmembrane</keyword>
<dbReference type="Proteomes" id="UP001197093">
    <property type="component" value="Unassembled WGS sequence"/>
</dbReference>
<evidence type="ECO:0000256" key="4">
    <source>
        <dbReference type="ARBA" id="ARBA00023136"/>
    </source>
</evidence>
<feature type="transmembrane region" description="Helical" evidence="6">
    <location>
        <begin position="412"/>
        <end position="433"/>
    </location>
</feature>
<feature type="transmembrane region" description="Helical" evidence="6">
    <location>
        <begin position="248"/>
        <end position="269"/>
    </location>
</feature>
<keyword evidence="9" id="KW-1185">Reference proteome</keyword>
<evidence type="ECO:0000256" key="5">
    <source>
        <dbReference type="SAM" id="MobiDB-lite"/>
    </source>
</evidence>
<evidence type="ECO:0000256" key="2">
    <source>
        <dbReference type="ARBA" id="ARBA00022692"/>
    </source>
</evidence>
<feature type="compositionally biased region" description="Low complexity" evidence="5">
    <location>
        <begin position="103"/>
        <end position="131"/>
    </location>
</feature>
<dbReference type="InterPro" id="IPR036259">
    <property type="entry name" value="MFS_trans_sf"/>
</dbReference>
<dbReference type="PANTHER" id="PTHR23502:SF64">
    <property type="entry name" value="TRANSPORTER, PUTATIVE (AFU_ORTHOLOGUE AFUA_3G11760)-RELATED"/>
    <property type="match status" value="1"/>
</dbReference>
<dbReference type="Pfam" id="PF07690">
    <property type="entry name" value="MFS_1"/>
    <property type="match status" value="1"/>
</dbReference>
<comment type="subcellular location">
    <subcellularLocation>
        <location evidence="1">Membrane</location>
        <topology evidence="1">Multi-pass membrane protein</topology>
    </subcellularLocation>
</comment>
<evidence type="ECO:0000256" key="1">
    <source>
        <dbReference type="ARBA" id="ARBA00004141"/>
    </source>
</evidence>
<keyword evidence="3 6" id="KW-1133">Transmembrane helix</keyword>
<dbReference type="InterPro" id="IPR011701">
    <property type="entry name" value="MFS"/>
</dbReference>
<dbReference type="SUPFAM" id="SSF103473">
    <property type="entry name" value="MFS general substrate transporter"/>
    <property type="match status" value="1"/>
</dbReference>
<feature type="transmembrane region" description="Helical" evidence="6">
    <location>
        <begin position="223"/>
        <end position="242"/>
    </location>
</feature>
<name>A0AAD4I070_9PEZI</name>
<protein>
    <recommendedName>
        <fullName evidence="7">Major facilitator superfamily (MFS) profile domain-containing protein</fullName>
    </recommendedName>
</protein>
<feature type="domain" description="Major facilitator superfamily (MFS) profile" evidence="7">
    <location>
        <begin position="157"/>
        <end position="607"/>
    </location>
</feature>
<feature type="transmembrane region" description="Helical" evidence="6">
    <location>
        <begin position="281"/>
        <end position="306"/>
    </location>
</feature>
<feature type="transmembrane region" description="Helical" evidence="6">
    <location>
        <begin position="549"/>
        <end position="572"/>
    </location>
</feature>
<accession>A0AAD4I070</accession>
<feature type="compositionally biased region" description="Low complexity" evidence="5">
    <location>
        <begin position="65"/>
        <end position="76"/>
    </location>
</feature>
<evidence type="ECO:0000313" key="9">
    <source>
        <dbReference type="Proteomes" id="UP001197093"/>
    </source>
</evidence>
<keyword evidence="4 6" id="KW-0472">Membrane</keyword>
<dbReference type="AlphaFoldDB" id="A0AAD4I070"/>
<comment type="caution">
    <text evidence="8">The sequence shown here is derived from an EMBL/GenBank/DDBJ whole genome shotgun (WGS) entry which is preliminary data.</text>
</comment>
<feature type="transmembrane region" description="Helical" evidence="6">
    <location>
        <begin position="191"/>
        <end position="211"/>
    </location>
</feature>
<feature type="compositionally biased region" description="Pro residues" evidence="5">
    <location>
        <begin position="37"/>
        <end position="52"/>
    </location>
</feature>
<dbReference type="GO" id="GO:0022857">
    <property type="term" value="F:transmembrane transporter activity"/>
    <property type="evidence" value="ECO:0007669"/>
    <property type="project" value="InterPro"/>
</dbReference>
<evidence type="ECO:0000256" key="3">
    <source>
        <dbReference type="ARBA" id="ARBA00022989"/>
    </source>
</evidence>
<dbReference type="PANTHER" id="PTHR23502">
    <property type="entry name" value="MAJOR FACILITATOR SUPERFAMILY"/>
    <property type="match status" value="1"/>
</dbReference>
<feature type="region of interest" description="Disordered" evidence="5">
    <location>
        <begin position="1"/>
        <end position="136"/>
    </location>
</feature>
<feature type="transmembrane region" description="Helical" evidence="6">
    <location>
        <begin position="312"/>
        <end position="332"/>
    </location>
</feature>
<feature type="transmembrane region" description="Helical" evidence="6">
    <location>
        <begin position="368"/>
        <end position="392"/>
    </location>
</feature>
<dbReference type="InterPro" id="IPR020846">
    <property type="entry name" value="MFS_dom"/>
</dbReference>
<dbReference type="Gene3D" id="1.20.1250.20">
    <property type="entry name" value="MFS general substrate transporter like domains"/>
    <property type="match status" value="1"/>
</dbReference>
<feature type="region of interest" description="Disordered" evidence="5">
    <location>
        <begin position="585"/>
        <end position="607"/>
    </location>
</feature>
<feature type="transmembrane region" description="Helical" evidence="6">
    <location>
        <begin position="454"/>
        <end position="475"/>
    </location>
</feature>
<organism evidence="8 9">
    <name type="scientific">Staphylotrichum longicolle</name>
    <dbReference type="NCBI Taxonomy" id="669026"/>
    <lineage>
        <taxon>Eukaryota</taxon>
        <taxon>Fungi</taxon>
        <taxon>Dikarya</taxon>
        <taxon>Ascomycota</taxon>
        <taxon>Pezizomycotina</taxon>
        <taxon>Sordariomycetes</taxon>
        <taxon>Sordariomycetidae</taxon>
        <taxon>Sordariales</taxon>
        <taxon>Chaetomiaceae</taxon>
        <taxon>Staphylotrichum</taxon>
    </lineage>
</organism>
<gene>
    <name evidence="8" type="ORF">NEMBOFW57_006011</name>
</gene>
<feature type="transmembrane region" description="Helical" evidence="6">
    <location>
        <begin position="481"/>
        <end position="504"/>
    </location>
</feature>
<sequence length="607" mass="64944">MAPSPEATTEPPHDGPHDQKCEVPAPPAAEGQASPPNNTPPPPSPPPPPLTPTPTHLRSSAPGPTTSHRTSISITSVPDPDPETHPRPRARRNDSSGGGTTGGPNPTTNPDLTQTHTPSPADATTATTAGAPDHHASAVEEDDAIYDRFPPHRKLLMVALLSFCSFLSPVSSTSVLAATPEVAAEYGTDGTVINVVNAVYMLMMGVSPVVWGPGSQVWGRRRVNQVTAVLFFGCSIGTALAPNLASFFVFRILTAFEGTAFILVGSACIGDIYRPTERATALGWFLSGTLIGPALGPFIGGIIVTYTSWRVIFWLQTGLSGLAAAFTFTPLLPETIHHRKADDLEGYSRREKLTVLWGMVNPVRVLRLFVYPNLVAASLASSAVIWNMYGLLTPIRYVLNPRFTLTTPMQSGLFYLAPGCGYLVGTLIGGRYADHVVKSWIAKRGGVRVPEDRLRSALPFMGVIIPACLLVYGWGVEKEAGGIPLAVITLFIQGVAQLFCFPSLNTYCLDVMQGRGAEVIAGNYFVRYLFACAVTACVLPAVQAMGVGWFSTITAAFLVLSTAAIQATIWWGKGWREGVDERRKARRLEEQGETTGSKELGHAKSEA</sequence>
<dbReference type="GO" id="GO:0005886">
    <property type="term" value="C:plasma membrane"/>
    <property type="evidence" value="ECO:0007669"/>
    <property type="project" value="TreeGrafter"/>
</dbReference>
<feature type="compositionally biased region" description="Basic and acidic residues" evidence="5">
    <location>
        <begin position="82"/>
        <end position="94"/>
    </location>
</feature>
<evidence type="ECO:0000313" key="8">
    <source>
        <dbReference type="EMBL" id="KAG7289636.1"/>
    </source>
</evidence>
<dbReference type="EMBL" id="JAHCVI010000002">
    <property type="protein sequence ID" value="KAG7289636.1"/>
    <property type="molecule type" value="Genomic_DNA"/>
</dbReference>
<feature type="compositionally biased region" description="Basic and acidic residues" evidence="5">
    <location>
        <begin position="11"/>
        <end position="21"/>
    </location>
</feature>
<feature type="transmembrane region" description="Helical" evidence="6">
    <location>
        <begin position="155"/>
        <end position="179"/>
    </location>
</feature>
<feature type="transmembrane region" description="Helical" evidence="6">
    <location>
        <begin position="525"/>
        <end position="543"/>
    </location>
</feature>